<gene>
    <name evidence="1" type="primary">Acey_s0005.g2362</name>
    <name evidence="1" type="ORF">Y032_0005g2362</name>
</gene>
<evidence type="ECO:0000313" key="1">
    <source>
        <dbReference type="EMBL" id="EYC29965.1"/>
    </source>
</evidence>
<comment type="caution">
    <text evidence="1">The sequence shown here is derived from an EMBL/GenBank/DDBJ whole genome shotgun (WGS) entry which is preliminary data.</text>
</comment>
<dbReference type="Proteomes" id="UP000024635">
    <property type="component" value="Unassembled WGS sequence"/>
</dbReference>
<dbReference type="EMBL" id="JARK01001341">
    <property type="protein sequence ID" value="EYC29965.1"/>
    <property type="molecule type" value="Genomic_DNA"/>
</dbReference>
<protein>
    <submittedName>
        <fullName evidence="1">Uncharacterized protein</fullName>
    </submittedName>
</protein>
<organism evidence="1 2">
    <name type="scientific">Ancylostoma ceylanicum</name>
    <dbReference type="NCBI Taxonomy" id="53326"/>
    <lineage>
        <taxon>Eukaryota</taxon>
        <taxon>Metazoa</taxon>
        <taxon>Ecdysozoa</taxon>
        <taxon>Nematoda</taxon>
        <taxon>Chromadorea</taxon>
        <taxon>Rhabditida</taxon>
        <taxon>Rhabditina</taxon>
        <taxon>Rhabditomorpha</taxon>
        <taxon>Strongyloidea</taxon>
        <taxon>Ancylostomatidae</taxon>
        <taxon>Ancylostomatinae</taxon>
        <taxon>Ancylostoma</taxon>
    </lineage>
</organism>
<keyword evidence="2" id="KW-1185">Reference proteome</keyword>
<sequence length="125" mass="13962">MYVYTVLAKKISPFELLFITSFGVKLEISNSGRLSRKRVLLLVLAGCLANPDTLAGHKVTTGAPYEFQVLHFYFDGESSKQGRSCGPEWLKLPKEVNSKVTSSELQRFQDSAPADWKSVGYDSIR</sequence>
<dbReference type="AlphaFoldDB" id="A0A016VRC5"/>
<name>A0A016VRC5_9BILA</name>
<evidence type="ECO:0000313" key="2">
    <source>
        <dbReference type="Proteomes" id="UP000024635"/>
    </source>
</evidence>
<proteinExistence type="predicted"/>
<accession>A0A016VRC5</accession>
<reference evidence="2" key="1">
    <citation type="journal article" date="2015" name="Nat. Genet.">
        <title>The genome and transcriptome of the zoonotic hookworm Ancylostoma ceylanicum identify infection-specific gene families.</title>
        <authorList>
            <person name="Schwarz E.M."/>
            <person name="Hu Y."/>
            <person name="Antoshechkin I."/>
            <person name="Miller M.M."/>
            <person name="Sternberg P.W."/>
            <person name="Aroian R.V."/>
        </authorList>
    </citation>
    <scope>NUCLEOTIDE SEQUENCE</scope>
    <source>
        <strain evidence="2">HY135</strain>
    </source>
</reference>